<reference evidence="1 2" key="1">
    <citation type="submission" date="2023-07" db="EMBL/GenBank/DDBJ databases">
        <title>Genomic Encyclopedia of Type Strains, Phase IV (KMG-IV): sequencing the most valuable type-strain genomes for metagenomic binning, comparative biology and taxonomic classification.</title>
        <authorList>
            <person name="Goeker M."/>
        </authorList>
    </citation>
    <scope>NUCLEOTIDE SEQUENCE [LARGE SCALE GENOMIC DNA]</scope>
    <source>
        <strain evidence="1 2">DSM 29005</strain>
    </source>
</reference>
<sequence length="130" mass="14994">MQQLQFEPSWNKTLAASDRQLIDKIFHETKHLNDLNIGCSIIRVATNHKLALLVTVLIHNFTGDPLSFNNNRLQYIDKEEIIADMTFTLPKLMIPPYVSMPWTFIFPLGSYTHKDSYDNGQLILCDSKAR</sequence>
<gene>
    <name evidence="1" type="ORF">J2S19_001165</name>
</gene>
<dbReference type="InterPro" id="IPR030910">
    <property type="entry name" value="SLAP_dom"/>
</dbReference>
<dbReference type="RefSeq" id="WP_307338371.1">
    <property type="nucleotide sequence ID" value="NZ_JAUSUD010000003.1"/>
</dbReference>
<protein>
    <submittedName>
        <fullName evidence="1">SLAP domain-containing protein</fullName>
    </submittedName>
</protein>
<dbReference type="NCBIfam" id="TIGR04398">
    <property type="entry name" value="SLAP_DUP"/>
    <property type="match status" value="1"/>
</dbReference>
<name>A0ABT9ZCD7_9BACI</name>
<accession>A0ABT9ZCD7</accession>
<proteinExistence type="predicted"/>
<organism evidence="1 2">
    <name type="scientific">Metabacillus malikii</name>
    <dbReference type="NCBI Taxonomy" id="1504265"/>
    <lineage>
        <taxon>Bacteria</taxon>
        <taxon>Bacillati</taxon>
        <taxon>Bacillota</taxon>
        <taxon>Bacilli</taxon>
        <taxon>Bacillales</taxon>
        <taxon>Bacillaceae</taxon>
        <taxon>Metabacillus</taxon>
    </lineage>
</organism>
<keyword evidence="2" id="KW-1185">Reference proteome</keyword>
<evidence type="ECO:0000313" key="2">
    <source>
        <dbReference type="Proteomes" id="UP001234495"/>
    </source>
</evidence>
<dbReference type="Proteomes" id="UP001234495">
    <property type="component" value="Unassembled WGS sequence"/>
</dbReference>
<dbReference type="EMBL" id="JAUSUD010000003">
    <property type="protein sequence ID" value="MDQ0229913.1"/>
    <property type="molecule type" value="Genomic_DNA"/>
</dbReference>
<comment type="caution">
    <text evidence="1">The sequence shown here is derived from an EMBL/GenBank/DDBJ whole genome shotgun (WGS) entry which is preliminary data.</text>
</comment>
<evidence type="ECO:0000313" key="1">
    <source>
        <dbReference type="EMBL" id="MDQ0229913.1"/>
    </source>
</evidence>